<dbReference type="Ensembl" id="ENSCMMT00000019784.1">
    <property type="protein sequence ID" value="ENSCMMP00000018022.1"/>
    <property type="gene ID" value="ENSCMMG00000011399.1"/>
</dbReference>
<dbReference type="PANTHER" id="PTHR47144">
    <property type="entry name" value="ARMADILLO REPEAT-CONTAINING PROTEIN 12"/>
    <property type="match status" value="1"/>
</dbReference>
<evidence type="ECO:0000313" key="2">
    <source>
        <dbReference type="Ensembl" id="ENSCMMP00000018022.1"/>
    </source>
</evidence>
<accession>A0A8C3CAY4</accession>
<dbReference type="InterPro" id="IPR042834">
    <property type="entry name" value="Armc12"/>
</dbReference>
<evidence type="ECO:0000259" key="1">
    <source>
        <dbReference type="Pfam" id="PF04826"/>
    </source>
</evidence>
<dbReference type="Proteomes" id="UP000694556">
    <property type="component" value="Chromosome 27"/>
</dbReference>
<dbReference type="Gene3D" id="1.25.10.10">
    <property type="entry name" value="Leucine-rich Repeat Variant"/>
    <property type="match status" value="1"/>
</dbReference>
<evidence type="ECO:0000313" key="3">
    <source>
        <dbReference type="Proteomes" id="UP000694556"/>
    </source>
</evidence>
<protein>
    <submittedName>
        <fullName evidence="2">Armadillo repeat containing 12</fullName>
    </submittedName>
</protein>
<organism evidence="2 3">
    <name type="scientific">Cairina moschata</name>
    <name type="common">Muscovy duck</name>
    <dbReference type="NCBI Taxonomy" id="8855"/>
    <lineage>
        <taxon>Eukaryota</taxon>
        <taxon>Metazoa</taxon>
        <taxon>Chordata</taxon>
        <taxon>Craniata</taxon>
        <taxon>Vertebrata</taxon>
        <taxon>Euteleostomi</taxon>
        <taxon>Archelosauria</taxon>
        <taxon>Archosauria</taxon>
        <taxon>Dinosauria</taxon>
        <taxon>Saurischia</taxon>
        <taxon>Theropoda</taxon>
        <taxon>Coelurosauria</taxon>
        <taxon>Aves</taxon>
        <taxon>Neognathae</taxon>
        <taxon>Galloanserae</taxon>
        <taxon>Anseriformes</taxon>
        <taxon>Anatidae</taxon>
        <taxon>Anatinae</taxon>
        <taxon>Cairina</taxon>
    </lineage>
</organism>
<sequence length="455" mass="49677">MQGASGTHVRPVLVLPLTSQGSAPRGPFCFQKPPRSRGAPGAAVPGMAACWGTWTGRHVLSVATGAGAIYLLYKTVADGLSGAPDSTECYRLESPDHQEGVPVEEVLNRKVCEELLEMLRVQQDGRSRSAILRSIARCIYLMDTEKPTCSPEHIELVASCLDDHNQDTKIQALNTLRAFVTRSRFTDKVRDYYPKILDMVTCSRDMGVQLAVLQLLNALPVPPNIEPLLRRTVPNLLGLLQLDNYNIQVRCPPCPAGTPRTVPTLPASSPVFLQLQVLRLLVTLSRMEELLPDILNCQVRPPAPRPVGFAGDLHPRFHPGAAPSLAAVSQHFLNQVRPEILNLLNNSQPEKLLSEMLLLLEVLHGGCTKPRRQSKSPKSDSCSLYEVLFGENSNLAKHLMVIFVHPDLTVQVQACKLIIKLQLHVLNADIAAALSKHSAGSAALNHILPSVKSAS</sequence>
<dbReference type="SUPFAM" id="SSF48371">
    <property type="entry name" value="ARM repeat"/>
    <property type="match status" value="1"/>
</dbReference>
<reference evidence="2" key="2">
    <citation type="submission" date="2025-08" db="UniProtKB">
        <authorList>
            <consortium name="Ensembl"/>
        </authorList>
    </citation>
    <scope>IDENTIFICATION</scope>
</reference>
<dbReference type="AlphaFoldDB" id="A0A8C3CAY4"/>
<dbReference type="InterPro" id="IPR016024">
    <property type="entry name" value="ARM-type_fold"/>
</dbReference>
<name>A0A8C3CAY4_CAIMO</name>
<proteinExistence type="predicted"/>
<reference evidence="2" key="1">
    <citation type="submission" date="2018-09" db="EMBL/GenBank/DDBJ databases">
        <title>Common duck and Muscovy duck high density SNP chip.</title>
        <authorList>
            <person name="Vignal A."/>
            <person name="Thebault N."/>
            <person name="Warren W.C."/>
        </authorList>
    </citation>
    <scope>NUCLEOTIDE SEQUENCE [LARGE SCALE GENOMIC DNA]</scope>
</reference>
<dbReference type="Pfam" id="PF04826">
    <property type="entry name" value="Arm_2"/>
    <property type="match status" value="1"/>
</dbReference>
<dbReference type="InterPro" id="IPR011989">
    <property type="entry name" value="ARM-like"/>
</dbReference>
<keyword evidence="3" id="KW-1185">Reference proteome</keyword>
<dbReference type="GO" id="GO:0005634">
    <property type="term" value="C:nucleus"/>
    <property type="evidence" value="ECO:0007669"/>
    <property type="project" value="TreeGrafter"/>
</dbReference>
<dbReference type="PANTHER" id="PTHR47144:SF1">
    <property type="entry name" value="ARMADILLO REPEAT-CONTAINING PROTEIN 12"/>
    <property type="match status" value="1"/>
</dbReference>
<reference evidence="2" key="3">
    <citation type="submission" date="2025-09" db="UniProtKB">
        <authorList>
            <consortium name="Ensembl"/>
        </authorList>
    </citation>
    <scope>IDENTIFICATION</scope>
</reference>
<dbReference type="InterPro" id="IPR006911">
    <property type="entry name" value="ARM-rpt_dom"/>
</dbReference>
<feature type="domain" description="Armadillo repeat-containing" evidence="1">
    <location>
        <begin position="153"/>
        <end position="250"/>
    </location>
</feature>